<dbReference type="OrthoDB" id="3543113at2759"/>
<evidence type="ECO:0000313" key="2">
    <source>
        <dbReference type="Proteomes" id="UP000823399"/>
    </source>
</evidence>
<sequence>MPLQLNDISAGLSHASVHSYSAIQGDLTGVEFAQDYVASTLSLTLTPGIDGKTTVLRAQASAQVVVTISLGTKPSRPKFHAIIGRHWSFILNCWSIKTVLSAILPLTGEQILRSEQSGPQNVDPIVWPRAASSVEIFWSGKQSTGAALNVTEALPLLVCIWYNVASMPSHSSRGVMHQALLVPEVLLEIFAYVNIMPSTETTSTRELLAALARTCKIFYEPAMDLLWTEIDGLEPLLGCVARLHPLIYHSGTTWDEPWAKGVEPLSAHEAREFLRHSSRIRTLDIQSDHPHLLSVIPAEACIFPGLKSLSLTTVYLNLFLPHMLHRCHLLSVDEDLQSFVTRCIALEHLCIHTPEWRHVDTTANEMSLLSDRIHWCTRLVTISCPMLDWATWKHLSHLPTLLNLEIRQGCNDPPSLSNRDIVNLSFLNITSLSFQELYDTADIITVMQHSQFPSLKEFEFEAKYISSEEAEQLFHALSHCKACRTLEEVTICSLNEGHLVPPNSEPLTPIPHFLCFTQLRTLELTFYNSCIHLDNAMLLQAMSTWPHIRTLEIDHTGGYFSSSEVSLGGLFTALGLCPELHRLRVPINLATIDIDPDAEPIQHTSLRSLALDLSGSQIADAKTIARIISAWLPCVDQVQNLYGLSWVEVNRYLRSLRTATVPDVVGAS</sequence>
<accession>A0A9P7JNH8</accession>
<comment type="caution">
    <text evidence="1">The sequence shown here is derived from an EMBL/GenBank/DDBJ whole genome shotgun (WGS) entry which is preliminary data.</text>
</comment>
<name>A0A9P7JNH8_9AGAM</name>
<dbReference type="InterPro" id="IPR032675">
    <property type="entry name" value="LRR_dom_sf"/>
</dbReference>
<reference evidence="1" key="1">
    <citation type="journal article" date="2020" name="New Phytol.">
        <title>Comparative genomics reveals dynamic genome evolution in host specialist ectomycorrhizal fungi.</title>
        <authorList>
            <person name="Lofgren L.A."/>
            <person name="Nguyen N.H."/>
            <person name="Vilgalys R."/>
            <person name="Ruytinx J."/>
            <person name="Liao H.L."/>
            <person name="Branco S."/>
            <person name="Kuo A."/>
            <person name="LaButti K."/>
            <person name="Lipzen A."/>
            <person name="Andreopoulos W."/>
            <person name="Pangilinan J."/>
            <person name="Riley R."/>
            <person name="Hundley H."/>
            <person name="Na H."/>
            <person name="Barry K."/>
            <person name="Grigoriev I.V."/>
            <person name="Stajich J.E."/>
            <person name="Kennedy P.G."/>
        </authorList>
    </citation>
    <scope>NUCLEOTIDE SEQUENCE</scope>
    <source>
        <strain evidence="1">FC423</strain>
    </source>
</reference>
<proteinExistence type="predicted"/>
<dbReference type="EMBL" id="JABBWM010000088">
    <property type="protein sequence ID" value="KAG2092815.1"/>
    <property type="molecule type" value="Genomic_DNA"/>
</dbReference>
<evidence type="ECO:0000313" key="1">
    <source>
        <dbReference type="EMBL" id="KAG2092815.1"/>
    </source>
</evidence>
<dbReference type="Gene3D" id="3.80.10.10">
    <property type="entry name" value="Ribonuclease Inhibitor"/>
    <property type="match status" value="1"/>
</dbReference>
<dbReference type="GeneID" id="64696551"/>
<keyword evidence="2" id="KW-1185">Reference proteome</keyword>
<dbReference type="RefSeq" id="XP_041286990.1">
    <property type="nucleotide sequence ID" value="XM_041434292.1"/>
</dbReference>
<organism evidence="1 2">
    <name type="scientific">Suillus discolor</name>
    <dbReference type="NCBI Taxonomy" id="1912936"/>
    <lineage>
        <taxon>Eukaryota</taxon>
        <taxon>Fungi</taxon>
        <taxon>Dikarya</taxon>
        <taxon>Basidiomycota</taxon>
        <taxon>Agaricomycotina</taxon>
        <taxon>Agaricomycetes</taxon>
        <taxon>Agaricomycetidae</taxon>
        <taxon>Boletales</taxon>
        <taxon>Suillineae</taxon>
        <taxon>Suillaceae</taxon>
        <taxon>Suillus</taxon>
    </lineage>
</organism>
<dbReference type="Proteomes" id="UP000823399">
    <property type="component" value="Unassembled WGS sequence"/>
</dbReference>
<evidence type="ECO:0008006" key="3">
    <source>
        <dbReference type="Google" id="ProtNLM"/>
    </source>
</evidence>
<protein>
    <recommendedName>
        <fullName evidence="3">F-box domain-containing protein</fullName>
    </recommendedName>
</protein>
<dbReference type="AlphaFoldDB" id="A0A9P7JNH8"/>
<gene>
    <name evidence="1" type="ORF">F5147DRAFT_657593</name>
</gene>
<dbReference type="SUPFAM" id="SSF52047">
    <property type="entry name" value="RNI-like"/>
    <property type="match status" value="1"/>
</dbReference>